<sequence>MHKTPARLSGNRVDWDDERLAALLKKTEGWTLDNRDTAEPLEVQLHVGWGASTGRHASLVWERDQAVVVVTAFAIAVGEHVRIDRHAGEEVRSAWGVVVDGREGFRAGDRETGAWVHWVHMR</sequence>
<gene>
    <name evidence="1" type="ORF">SAMN02799615_01406</name>
</gene>
<dbReference type="AlphaFoldDB" id="A0A1I2C8L6"/>
<protein>
    <submittedName>
        <fullName evidence="1">Uncharacterized protein</fullName>
    </submittedName>
</protein>
<dbReference type="RefSeq" id="WP_026636159.1">
    <property type="nucleotide sequence ID" value="NZ_FONH01000003.1"/>
</dbReference>
<reference evidence="2" key="1">
    <citation type="submission" date="2016-10" db="EMBL/GenBank/DDBJ databases">
        <authorList>
            <person name="Varghese N."/>
            <person name="Submissions S."/>
        </authorList>
    </citation>
    <scope>NUCLEOTIDE SEQUENCE [LARGE SCALE GENOMIC DNA]</scope>
    <source>
        <strain evidence="2">UNC178MFTsu3.1</strain>
    </source>
</reference>
<name>A0A1I2C8L6_9GAMM</name>
<dbReference type="Proteomes" id="UP000199477">
    <property type="component" value="Unassembled WGS sequence"/>
</dbReference>
<evidence type="ECO:0000313" key="2">
    <source>
        <dbReference type="Proteomes" id="UP000199477"/>
    </source>
</evidence>
<dbReference type="STRING" id="500610.SAMN02799615_01406"/>
<evidence type="ECO:0000313" key="1">
    <source>
        <dbReference type="EMBL" id="SFE64667.1"/>
    </source>
</evidence>
<dbReference type="EMBL" id="FONH01000003">
    <property type="protein sequence ID" value="SFE64667.1"/>
    <property type="molecule type" value="Genomic_DNA"/>
</dbReference>
<accession>A0A1I2C8L6</accession>
<organism evidence="1 2">
    <name type="scientific">Dyella marensis</name>
    <dbReference type="NCBI Taxonomy" id="500610"/>
    <lineage>
        <taxon>Bacteria</taxon>
        <taxon>Pseudomonadati</taxon>
        <taxon>Pseudomonadota</taxon>
        <taxon>Gammaproteobacteria</taxon>
        <taxon>Lysobacterales</taxon>
        <taxon>Rhodanobacteraceae</taxon>
        <taxon>Dyella</taxon>
    </lineage>
</organism>
<keyword evidence="2" id="KW-1185">Reference proteome</keyword>
<proteinExistence type="predicted"/>